<evidence type="ECO:0000259" key="3">
    <source>
        <dbReference type="PROSITE" id="PS51782"/>
    </source>
</evidence>
<protein>
    <recommendedName>
        <fullName evidence="3">LysM domain-containing protein</fullName>
    </recommendedName>
</protein>
<evidence type="ECO:0000256" key="1">
    <source>
        <dbReference type="SAM" id="MobiDB-lite"/>
    </source>
</evidence>
<evidence type="ECO:0000313" key="5">
    <source>
        <dbReference type="Proteomes" id="UP000199597"/>
    </source>
</evidence>
<keyword evidence="2" id="KW-0472">Membrane</keyword>
<feature type="compositionally biased region" description="Basic and acidic residues" evidence="1">
    <location>
        <begin position="132"/>
        <end position="148"/>
    </location>
</feature>
<keyword evidence="5" id="KW-1185">Reference proteome</keyword>
<dbReference type="STRING" id="1136497.SAMN04489752_2745"/>
<accession>A0A1H1VSV3</accession>
<dbReference type="InterPro" id="IPR036779">
    <property type="entry name" value="LysM_dom_sf"/>
</dbReference>
<feature type="compositionally biased region" description="Low complexity" evidence="1">
    <location>
        <begin position="113"/>
        <end position="125"/>
    </location>
</feature>
<evidence type="ECO:0000313" key="4">
    <source>
        <dbReference type="EMBL" id="SDS87745.1"/>
    </source>
</evidence>
<dbReference type="RefSeq" id="WP_092014952.1">
    <property type="nucleotide sequence ID" value="NZ_LT629766.1"/>
</dbReference>
<feature type="compositionally biased region" description="Basic and acidic residues" evidence="1">
    <location>
        <begin position="196"/>
        <end position="210"/>
    </location>
</feature>
<dbReference type="EMBL" id="LT629766">
    <property type="protein sequence ID" value="SDS87745.1"/>
    <property type="molecule type" value="Genomic_DNA"/>
</dbReference>
<feature type="transmembrane region" description="Helical" evidence="2">
    <location>
        <begin position="83"/>
        <end position="101"/>
    </location>
</feature>
<dbReference type="Proteomes" id="UP000199597">
    <property type="component" value="Chromosome I"/>
</dbReference>
<dbReference type="PROSITE" id="PS51782">
    <property type="entry name" value="LYSM"/>
    <property type="match status" value="1"/>
</dbReference>
<feature type="region of interest" description="Disordered" evidence="1">
    <location>
        <begin position="109"/>
        <end position="223"/>
    </location>
</feature>
<dbReference type="AlphaFoldDB" id="A0A1H1VSV3"/>
<evidence type="ECO:0000256" key="2">
    <source>
        <dbReference type="SAM" id="Phobius"/>
    </source>
</evidence>
<dbReference type="CDD" id="cd00118">
    <property type="entry name" value="LysM"/>
    <property type="match status" value="1"/>
</dbReference>
<dbReference type="Gene3D" id="3.10.350.10">
    <property type="entry name" value="LysM domain"/>
    <property type="match status" value="1"/>
</dbReference>
<dbReference type="OrthoDB" id="3210682at2"/>
<reference evidence="5" key="1">
    <citation type="submission" date="2016-10" db="EMBL/GenBank/DDBJ databases">
        <authorList>
            <person name="Varghese N."/>
            <person name="Submissions S."/>
        </authorList>
    </citation>
    <scope>NUCLEOTIDE SEQUENCE [LARGE SCALE GENOMIC DNA]</scope>
    <source>
        <strain evidence="5">DSM 23676</strain>
    </source>
</reference>
<proteinExistence type="predicted"/>
<name>A0A1H1VSV3_9MICO</name>
<dbReference type="InterPro" id="IPR018392">
    <property type="entry name" value="LysM"/>
</dbReference>
<gene>
    <name evidence="4" type="ORF">SAMN04489752_2745</name>
</gene>
<organism evidence="4 5">
    <name type="scientific">Brevibacterium siliguriense</name>
    <dbReference type="NCBI Taxonomy" id="1136497"/>
    <lineage>
        <taxon>Bacteria</taxon>
        <taxon>Bacillati</taxon>
        <taxon>Actinomycetota</taxon>
        <taxon>Actinomycetes</taxon>
        <taxon>Micrococcales</taxon>
        <taxon>Brevibacteriaceae</taxon>
        <taxon>Brevibacterium</taxon>
    </lineage>
</organism>
<keyword evidence="2" id="KW-1133">Transmembrane helix</keyword>
<feature type="transmembrane region" description="Helical" evidence="2">
    <location>
        <begin position="36"/>
        <end position="63"/>
    </location>
</feature>
<sequence length="279" mass="29235">MYLLIACAGSWLVLLGSLFTAWELLPQPRTTSDIVVLVIIGAGVMLFARIGLISLLALLLRVLPSSRFRSTLAEMVVKAMPRILASSVLAVLSAGLVVHSAQAAPVEDFGTDPISSSQAPSAPADPGWPMIDDERSADSPDTAERSEDADSPEASESPGRGRPPDPGWPTQPPSGDAPAPPPDDQHPDESEESDRADDPDRSSRSNRSGDSDDAADPAGYGAATHIVAQGESLWSIAADLADTSAEVPQLVADVYATNEDTIGPDPSLILAGQRLEIQK</sequence>
<keyword evidence="2" id="KW-0812">Transmembrane</keyword>
<feature type="domain" description="LysM" evidence="3">
    <location>
        <begin position="223"/>
        <end position="277"/>
    </location>
</feature>